<feature type="region of interest" description="Disordered" evidence="1">
    <location>
        <begin position="74"/>
        <end position="98"/>
    </location>
</feature>
<evidence type="ECO:0000313" key="3">
    <source>
        <dbReference type="EMBL" id="VVJ18943.1"/>
    </source>
</evidence>
<dbReference type="EMBL" id="CABVGP010000001">
    <property type="protein sequence ID" value="VVJ18943.1"/>
    <property type="molecule type" value="Genomic_DNA"/>
</dbReference>
<evidence type="ECO:0000256" key="2">
    <source>
        <dbReference type="SAM" id="Phobius"/>
    </source>
</evidence>
<sequence length="249" mass="26445">MQFCSRCHRRTSGVACSCSESNVAGTAVTRVPPRTSDVAQRAAARRSNRTVALVGVSVAAVVGLVIAVSVSANPGRGSSSSGYNAASAGSAGRAGSGSGGYQPTYQTYAGSPTTETSVAPTFSGDALEQLRQYANADLSSVRATLEDHWVAQLSSKKVGMPADGIVYDAPAILQDHLTLRNRYASVRLIWTQDWRSFKYPDFWVTVQDQAFSTADDANAWCDGQGLPKDDCYAKRLRSTGGYEGNTKVR</sequence>
<gene>
    <name evidence="3" type="ORF">AA23TX_03964</name>
</gene>
<feature type="transmembrane region" description="Helical" evidence="2">
    <location>
        <begin position="51"/>
        <end position="72"/>
    </location>
</feature>
<keyword evidence="2" id="KW-1133">Transmembrane helix</keyword>
<evidence type="ECO:0000313" key="4">
    <source>
        <dbReference type="Proteomes" id="UP000399805"/>
    </source>
</evidence>
<dbReference type="Proteomes" id="UP000399805">
    <property type="component" value="Unassembled WGS sequence"/>
</dbReference>
<dbReference type="AlphaFoldDB" id="A0A6I8LPY1"/>
<name>A0A6I8LPY1_9PSEU</name>
<accession>A0A6I8LPY1</accession>
<proteinExistence type="predicted"/>
<protein>
    <submittedName>
        <fullName evidence="3">Uncharacterized protein</fullName>
    </submittedName>
</protein>
<reference evidence="3 4" key="1">
    <citation type="submission" date="2019-09" db="EMBL/GenBank/DDBJ databases">
        <authorList>
            <person name="Leyn A S."/>
        </authorList>
    </citation>
    <scope>NUCLEOTIDE SEQUENCE [LARGE SCALE GENOMIC DNA]</scope>
    <source>
        <strain evidence="3">AA231_1</strain>
    </source>
</reference>
<organism evidence="3 4">
    <name type="scientific">Amycolatopsis camponoti</name>
    <dbReference type="NCBI Taxonomy" id="2606593"/>
    <lineage>
        <taxon>Bacteria</taxon>
        <taxon>Bacillati</taxon>
        <taxon>Actinomycetota</taxon>
        <taxon>Actinomycetes</taxon>
        <taxon>Pseudonocardiales</taxon>
        <taxon>Pseudonocardiaceae</taxon>
        <taxon>Amycolatopsis</taxon>
    </lineage>
</organism>
<keyword evidence="2" id="KW-0472">Membrane</keyword>
<feature type="compositionally biased region" description="Low complexity" evidence="1">
    <location>
        <begin position="74"/>
        <end position="91"/>
    </location>
</feature>
<keyword evidence="4" id="KW-1185">Reference proteome</keyword>
<evidence type="ECO:0000256" key="1">
    <source>
        <dbReference type="SAM" id="MobiDB-lite"/>
    </source>
</evidence>
<keyword evidence="2" id="KW-0812">Transmembrane</keyword>